<evidence type="ECO:0000256" key="6">
    <source>
        <dbReference type="ARBA" id="ARBA00038076"/>
    </source>
</evidence>
<dbReference type="GO" id="GO:0022857">
    <property type="term" value="F:transmembrane transporter activity"/>
    <property type="evidence" value="ECO:0007669"/>
    <property type="project" value="TreeGrafter"/>
</dbReference>
<evidence type="ECO:0000256" key="1">
    <source>
        <dbReference type="ARBA" id="ARBA00004651"/>
    </source>
</evidence>
<keyword evidence="2" id="KW-1003">Cell membrane</keyword>
<dbReference type="RefSeq" id="WP_100461205.1">
    <property type="nucleotide sequence ID" value="NZ_CP040438.1"/>
</dbReference>
<keyword evidence="4" id="KW-1133">Transmembrane helix</keyword>
<gene>
    <name evidence="9" type="ORF">I5U67_10180</name>
</gene>
<dbReference type="Pfam" id="PF02687">
    <property type="entry name" value="FtsX"/>
    <property type="match status" value="1"/>
</dbReference>
<evidence type="ECO:0000313" key="10">
    <source>
        <dbReference type="Proteomes" id="UP000625930"/>
    </source>
</evidence>
<feature type="domain" description="ABC3 transporter permease C-terminal" evidence="7">
    <location>
        <begin position="301"/>
        <end position="410"/>
    </location>
</feature>
<name>A0A2J0TUX5_STEMA</name>
<comment type="similarity">
    <text evidence="6">Belongs to the ABC-4 integral membrane protein family.</text>
</comment>
<reference evidence="9" key="1">
    <citation type="submission" date="2020-11" db="EMBL/GenBank/DDBJ databases">
        <title>Enhanced detection system for hospital associated transmission using whole genome sequencing surveillance.</title>
        <authorList>
            <person name="Harrison L.H."/>
            <person name="Van Tyne D."/>
            <person name="Marsh J.W."/>
            <person name="Griffith M.P."/>
            <person name="Snyder D.J."/>
            <person name="Cooper V.S."/>
            <person name="Mustapha M."/>
        </authorList>
    </citation>
    <scope>NUCLEOTIDE SEQUENCE</scope>
    <source>
        <strain evidence="9">STEN00091</strain>
    </source>
</reference>
<organism evidence="9 10">
    <name type="scientific">Stenotrophomonas maltophilia</name>
    <name type="common">Pseudomonas maltophilia</name>
    <name type="synonym">Xanthomonas maltophilia</name>
    <dbReference type="NCBI Taxonomy" id="40324"/>
    <lineage>
        <taxon>Bacteria</taxon>
        <taxon>Pseudomonadati</taxon>
        <taxon>Pseudomonadota</taxon>
        <taxon>Gammaproteobacteria</taxon>
        <taxon>Lysobacterales</taxon>
        <taxon>Lysobacteraceae</taxon>
        <taxon>Stenotrophomonas</taxon>
        <taxon>Stenotrophomonas maltophilia group</taxon>
    </lineage>
</organism>
<keyword evidence="3" id="KW-0812">Transmembrane</keyword>
<dbReference type="EMBL" id="JADUNP010000017">
    <property type="protein sequence ID" value="MBH1652537.1"/>
    <property type="molecule type" value="Genomic_DNA"/>
</dbReference>
<evidence type="ECO:0000313" key="9">
    <source>
        <dbReference type="EMBL" id="MBH1652537.1"/>
    </source>
</evidence>
<accession>A0A2J0TUX5</accession>
<comment type="subcellular location">
    <subcellularLocation>
        <location evidence="1">Cell membrane</location>
        <topology evidence="1">Multi-pass membrane protein</topology>
    </subcellularLocation>
</comment>
<evidence type="ECO:0000256" key="2">
    <source>
        <dbReference type="ARBA" id="ARBA00022475"/>
    </source>
</evidence>
<sequence length="419" mass="44717">MTLHPIVSALRHHKAGALLIALQVALTLAIVCNALFIIRARFDSISRATGIVEKDLLFVASSSPKSDMNTDAGKEAIRSSVDSDLIALRQLADVEDAYETNSLPLTGMTWTLGSGLSTGMNIETLVSMYCADERTLSTLGLQLIAGRNFQSNEVGSGSLFDIVQPSVIIVTKALADRHFPQGDALGKQIYFSNATKASTIVGIVDRLQSAAANGSADGMVWSSALIPQRLVAPSRYYVVRAKPGREAAATKSVLAALYLQDPERVIPDGYSGADAGVRTFEQIRSDAYRSDRRLSLLMGGMSIILLAVTGAGVAGLSSFWVGQRRQQIGVRRALGATRRNILSYFLLENALICGSGILAGVLLAYGLNQWMMSQFELSRLSSGYVLLGAAMLSLLSLMAAFVPALRASQVTPVEAIRSA</sequence>
<dbReference type="GO" id="GO:0005886">
    <property type="term" value="C:plasma membrane"/>
    <property type="evidence" value="ECO:0007669"/>
    <property type="project" value="UniProtKB-SubCell"/>
</dbReference>
<dbReference type="AlphaFoldDB" id="A0A2J0TUX5"/>
<keyword evidence="5" id="KW-0472">Membrane</keyword>
<evidence type="ECO:0000256" key="5">
    <source>
        <dbReference type="ARBA" id="ARBA00023136"/>
    </source>
</evidence>
<evidence type="ECO:0000259" key="8">
    <source>
        <dbReference type="Pfam" id="PF12704"/>
    </source>
</evidence>
<evidence type="ECO:0000259" key="7">
    <source>
        <dbReference type="Pfam" id="PF02687"/>
    </source>
</evidence>
<comment type="caution">
    <text evidence="9">The sequence shown here is derived from an EMBL/GenBank/DDBJ whole genome shotgun (WGS) entry which is preliminary data.</text>
</comment>
<evidence type="ECO:0000256" key="4">
    <source>
        <dbReference type="ARBA" id="ARBA00022989"/>
    </source>
</evidence>
<feature type="domain" description="MacB-like periplasmic core" evidence="8">
    <location>
        <begin position="55"/>
        <end position="254"/>
    </location>
</feature>
<evidence type="ECO:0000256" key="3">
    <source>
        <dbReference type="ARBA" id="ARBA00022692"/>
    </source>
</evidence>
<dbReference type="Proteomes" id="UP000625930">
    <property type="component" value="Unassembled WGS sequence"/>
</dbReference>
<dbReference type="Pfam" id="PF12704">
    <property type="entry name" value="MacB_PCD"/>
    <property type="match status" value="1"/>
</dbReference>
<dbReference type="InterPro" id="IPR003838">
    <property type="entry name" value="ABC3_permease_C"/>
</dbReference>
<protein>
    <submittedName>
        <fullName evidence="9">ABC transporter permease</fullName>
    </submittedName>
</protein>
<dbReference type="InterPro" id="IPR025857">
    <property type="entry name" value="MacB_PCD"/>
</dbReference>
<dbReference type="PANTHER" id="PTHR30572">
    <property type="entry name" value="MEMBRANE COMPONENT OF TRANSPORTER-RELATED"/>
    <property type="match status" value="1"/>
</dbReference>
<proteinExistence type="inferred from homology"/>
<dbReference type="InterPro" id="IPR050250">
    <property type="entry name" value="Macrolide_Exporter_MacB"/>
</dbReference>
<dbReference type="PANTHER" id="PTHR30572:SF4">
    <property type="entry name" value="ABC TRANSPORTER PERMEASE YTRF"/>
    <property type="match status" value="1"/>
</dbReference>